<organism evidence="10 12">
    <name type="scientific">Dracunculus medinensis</name>
    <name type="common">Guinea worm</name>
    <dbReference type="NCBI Taxonomy" id="318479"/>
    <lineage>
        <taxon>Eukaryota</taxon>
        <taxon>Metazoa</taxon>
        <taxon>Ecdysozoa</taxon>
        <taxon>Nematoda</taxon>
        <taxon>Chromadorea</taxon>
        <taxon>Rhabditida</taxon>
        <taxon>Spirurina</taxon>
        <taxon>Dracunculoidea</taxon>
        <taxon>Dracunculidae</taxon>
        <taxon>Dracunculus</taxon>
    </lineage>
</organism>
<reference evidence="9 11" key="2">
    <citation type="submission" date="2018-11" db="EMBL/GenBank/DDBJ databases">
        <authorList>
            <consortium name="Pathogen Informatics"/>
        </authorList>
    </citation>
    <scope>NUCLEOTIDE SEQUENCE [LARGE SCALE GENOMIC DNA]</scope>
</reference>
<dbReference type="EMBL" id="UYYG01001151">
    <property type="protein sequence ID" value="VDN54953.1"/>
    <property type="molecule type" value="Genomic_DNA"/>
</dbReference>
<reference evidence="12" key="1">
    <citation type="submission" date="2017-02" db="UniProtKB">
        <authorList>
            <consortium name="WormBaseParasite"/>
        </authorList>
    </citation>
    <scope>IDENTIFICATION</scope>
</reference>
<dbReference type="OrthoDB" id="524898at2759"/>
<keyword evidence="7 8" id="KW-0472">Membrane</keyword>
<dbReference type="GO" id="GO:0007219">
    <property type="term" value="P:Notch signaling pathway"/>
    <property type="evidence" value="ECO:0007669"/>
    <property type="project" value="UniProtKB-KW"/>
</dbReference>
<evidence type="ECO:0000313" key="12">
    <source>
        <dbReference type="WBParaSite" id="DME_0000056601-mRNA-1"/>
    </source>
</evidence>
<dbReference type="GO" id="GO:0070765">
    <property type="term" value="C:gamma-secretase complex"/>
    <property type="evidence" value="ECO:0007669"/>
    <property type="project" value="TreeGrafter"/>
</dbReference>
<evidence type="ECO:0000313" key="9">
    <source>
        <dbReference type="EMBL" id="VDN54953.1"/>
    </source>
</evidence>
<evidence type="ECO:0000256" key="7">
    <source>
        <dbReference type="ARBA" id="ARBA00023136"/>
    </source>
</evidence>
<evidence type="ECO:0000256" key="8">
    <source>
        <dbReference type="SAM" id="Phobius"/>
    </source>
</evidence>
<dbReference type="PANTHER" id="PTHR16318:SF0">
    <property type="entry name" value="GAMMA-SECRETASE SUBUNIT PEN-2"/>
    <property type="match status" value="1"/>
</dbReference>
<proteinExistence type="inferred from homology"/>
<dbReference type="STRING" id="318479.A0A0N4U1R8"/>
<dbReference type="Proteomes" id="UP000274756">
    <property type="component" value="Unassembled WGS sequence"/>
</dbReference>
<feature type="transmembrane region" description="Helical" evidence="8">
    <location>
        <begin position="20"/>
        <end position="44"/>
    </location>
</feature>
<evidence type="ECO:0000256" key="4">
    <source>
        <dbReference type="ARBA" id="ARBA00022692"/>
    </source>
</evidence>
<protein>
    <recommendedName>
        <fullName evidence="3">Gamma-secretase subunit PEN-2</fullName>
    </recommendedName>
</protein>
<dbReference type="InterPro" id="IPR019379">
    <property type="entry name" value="Gamma_Secretase_Asp_P_PEN2"/>
</dbReference>
<keyword evidence="4 8" id="KW-0812">Transmembrane</keyword>
<evidence type="ECO:0000256" key="6">
    <source>
        <dbReference type="ARBA" id="ARBA00022989"/>
    </source>
</evidence>
<name>A0A0N4U1R8_DRAME</name>
<evidence type="ECO:0000313" key="10">
    <source>
        <dbReference type="Proteomes" id="UP000038040"/>
    </source>
</evidence>
<dbReference type="WBParaSite" id="DME_0000056601-mRNA-1">
    <property type="protein sequence ID" value="DME_0000056601-mRNA-1"/>
    <property type="gene ID" value="DME_0000056601"/>
</dbReference>
<keyword evidence="11" id="KW-1185">Reference proteome</keyword>
<dbReference type="Proteomes" id="UP000038040">
    <property type="component" value="Unplaced"/>
</dbReference>
<dbReference type="Pfam" id="PF10251">
    <property type="entry name" value="PEN-2"/>
    <property type="match status" value="1"/>
</dbReference>
<evidence type="ECO:0000256" key="1">
    <source>
        <dbReference type="ARBA" id="ARBA00004141"/>
    </source>
</evidence>
<sequence>MDISKMSAVDKLDLCRRYFYVGFAFLPLVWIVNVACFFHCAFLEQSFAIQKQFRKYVLGSMIGSAIWIVIFIVWQIIFQIERAKGYEWTDRISFVFPLGYV</sequence>
<evidence type="ECO:0000256" key="3">
    <source>
        <dbReference type="ARBA" id="ARBA00018306"/>
    </source>
</evidence>
<dbReference type="PANTHER" id="PTHR16318">
    <property type="entry name" value="GAMMA-SECRETASE SUBUNIT PEN-2"/>
    <property type="match status" value="1"/>
</dbReference>
<evidence type="ECO:0000256" key="2">
    <source>
        <dbReference type="ARBA" id="ARBA00009607"/>
    </source>
</evidence>
<evidence type="ECO:0000313" key="11">
    <source>
        <dbReference type="Proteomes" id="UP000274756"/>
    </source>
</evidence>
<gene>
    <name evidence="9" type="ORF">DME_LOCUS4926</name>
</gene>
<keyword evidence="6 8" id="KW-1133">Transmembrane helix</keyword>
<comment type="subcellular location">
    <subcellularLocation>
        <location evidence="1">Membrane</location>
        <topology evidence="1">Multi-pass membrane protein</topology>
    </subcellularLocation>
</comment>
<accession>A0A0N4U1R8</accession>
<dbReference type="GO" id="GO:0007220">
    <property type="term" value="P:Notch receptor processing"/>
    <property type="evidence" value="ECO:0007669"/>
    <property type="project" value="TreeGrafter"/>
</dbReference>
<comment type="similarity">
    <text evidence="2">Belongs to the PEN-2 family.</text>
</comment>
<evidence type="ECO:0000256" key="5">
    <source>
        <dbReference type="ARBA" id="ARBA00022976"/>
    </source>
</evidence>
<feature type="transmembrane region" description="Helical" evidence="8">
    <location>
        <begin position="56"/>
        <end position="77"/>
    </location>
</feature>
<keyword evidence="5" id="KW-0914">Notch signaling pathway</keyword>
<dbReference type="AlphaFoldDB" id="A0A0N4U1R8"/>